<organism evidence="2 3">
    <name type="scientific">Anas platyrhynchos</name>
    <name type="common">Mallard</name>
    <name type="synonym">Anas boschas</name>
    <dbReference type="NCBI Taxonomy" id="8839"/>
    <lineage>
        <taxon>Eukaryota</taxon>
        <taxon>Metazoa</taxon>
        <taxon>Chordata</taxon>
        <taxon>Craniata</taxon>
        <taxon>Vertebrata</taxon>
        <taxon>Euteleostomi</taxon>
        <taxon>Archelosauria</taxon>
        <taxon>Archosauria</taxon>
        <taxon>Dinosauria</taxon>
        <taxon>Saurischia</taxon>
        <taxon>Theropoda</taxon>
        <taxon>Coelurosauria</taxon>
        <taxon>Aves</taxon>
        <taxon>Neognathae</taxon>
        <taxon>Galloanserae</taxon>
        <taxon>Anseriformes</taxon>
        <taxon>Anatidae</taxon>
        <taxon>Anatinae</taxon>
        <taxon>Anas</taxon>
    </lineage>
</organism>
<dbReference type="Proteomes" id="UP000296049">
    <property type="component" value="Unassembled WGS sequence"/>
</dbReference>
<sequence>MRFWFAGESVWVSVPVPAGERLQLRCPTCEEDGRLVQDMALSRGGHLWLRNSSRYEEVGPPSFSPGPMYKPWALPSARAAGQDARWSWDKQWGWRTRRPCPPPPPSGMAPRVNSTSGRGQAAPRRGSGLRWEDFDLPRTGGTKEHIPGAELRCCLRLRKVCTASPRQAQQLGEPRCSSHCPGGAAATLLPMASAQPCGELTGLQQTESAMRSCSAWREAELGLAKCARRQIGYPVIPWGGGKLWGVNKARG</sequence>
<name>R0KBN1_ANAPL</name>
<evidence type="ECO:0000256" key="1">
    <source>
        <dbReference type="SAM" id="MobiDB-lite"/>
    </source>
</evidence>
<dbReference type="AlphaFoldDB" id="R0KBN1"/>
<reference evidence="3" key="1">
    <citation type="journal article" date="2013" name="Nat. Genet.">
        <title>The duck genome and transcriptome provide insight into an avian influenza virus reservoir species.</title>
        <authorList>
            <person name="Huang Y."/>
            <person name="Li Y."/>
            <person name="Burt D.W."/>
            <person name="Chen H."/>
            <person name="Zhang Y."/>
            <person name="Qian W."/>
            <person name="Kim H."/>
            <person name="Gan S."/>
            <person name="Zhao Y."/>
            <person name="Li J."/>
            <person name="Yi K."/>
            <person name="Feng H."/>
            <person name="Zhu P."/>
            <person name="Li B."/>
            <person name="Liu Q."/>
            <person name="Fairley S."/>
            <person name="Magor K.E."/>
            <person name="Du Z."/>
            <person name="Hu X."/>
            <person name="Goodman L."/>
            <person name="Tafer H."/>
            <person name="Vignal A."/>
            <person name="Lee T."/>
            <person name="Kim K.W."/>
            <person name="Sheng Z."/>
            <person name="An Y."/>
            <person name="Searle S."/>
            <person name="Herrero J."/>
            <person name="Groenen M.A."/>
            <person name="Crooijmans R.P."/>
            <person name="Faraut T."/>
            <person name="Cai Q."/>
            <person name="Webster R.G."/>
            <person name="Aldridge J.R."/>
            <person name="Warren W.C."/>
            <person name="Bartschat S."/>
            <person name="Kehr S."/>
            <person name="Marz M."/>
            <person name="Stadler P.F."/>
            <person name="Smith J."/>
            <person name="Kraus R.H."/>
            <person name="Zhao Y."/>
            <person name="Ren L."/>
            <person name="Fei J."/>
            <person name="Morisson M."/>
            <person name="Kaiser P."/>
            <person name="Griffin D.K."/>
            <person name="Rao M."/>
            <person name="Pitel F."/>
            <person name="Wang J."/>
            <person name="Li N."/>
        </authorList>
    </citation>
    <scope>NUCLEOTIDE SEQUENCE [LARGE SCALE GENOMIC DNA]</scope>
</reference>
<keyword evidence="3" id="KW-1185">Reference proteome</keyword>
<evidence type="ECO:0000313" key="2">
    <source>
        <dbReference type="EMBL" id="EOB07766.1"/>
    </source>
</evidence>
<protein>
    <submittedName>
        <fullName evidence="2">Uncharacterized protein</fullName>
    </submittedName>
</protein>
<feature type="region of interest" description="Disordered" evidence="1">
    <location>
        <begin position="98"/>
        <end position="132"/>
    </location>
</feature>
<evidence type="ECO:0000313" key="3">
    <source>
        <dbReference type="Proteomes" id="UP000296049"/>
    </source>
</evidence>
<proteinExistence type="predicted"/>
<gene>
    <name evidence="2" type="ORF">Anapl_12660</name>
</gene>
<accession>R0KBN1</accession>
<dbReference type="EMBL" id="KB742496">
    <property type="protein sequence ID" value="EOB07766.1"/>
    <property type="molecule type" value="Genomic_DNA"/>
</dbReference>